<feature type="binding site" evidence="11">
    <location>
        <position position="162"/>
    </location>
    <ligand>
        <name>ATP</name>
        <dbReference type="ChEBI" id="CHEBI:30616"/>
    </ligand>
</feature>
<dbReference type="Pfam" id="PF12627">
    <property type="entry name" value="PolyA_pol_RNAbd"/>
    <property type="match status" value="1"/>
</dbReference>
<feature type="binding site" evidence="11">
    <location>
        <position position="113"/>
    </location>
    <ligand>
        <name>CTP</name>
        <dbReference type="ChEBI" id="CHEBI:37563"/>
    </ligand>
</feature>
<dbReference type="Gene3D" id="1.10.3090.10">
    <property type="entry name" value="cca-adding enzyme, domain 2"/>
    <property type="match status" value="1"/>
</dbReference>
<dbReference type="Pfam" id="PF01743">
    <property type="entry name" value="PolyA_pol"/>
    <property type="match status" value="1"/>
</dbReference>
<name>A0AAX1RUJ5_9STAP</name>
<comment type="similarity">
    <text evidence="11">Belongs to the tRNA nucleotidyltransferase/poly(A) polymerase family. Bacterial CCA-adding enzyme type 3 subfamily.</text>
</comment>
<dbReference type="Gene3D" id="1.10.246.80">
    <property type="match status" value="1"/>
</dbReference>
<dbReference type="PANTHER" id="PTHR46173">
    <property type="entry name" value="CCA TRNA NUCLEOTIDYLTRANSFERASE 1, MITOCHONDRIAL"/>
    <property type="match status" value="1"/>
</dbReference>
<feature type="binding site" evidence="11">
    <location>
        <position position="159"/>
    </location>
    <ligand>
        <name>CTP</name>
        <dbReference type="ChEBI" id="CHEBI:37563"/>
    </ligand>
</feature>
<keyword evidence="5 11" id="KW-0479">Metal-binding</keyword>
<keyword evidence="8 11" id="KW-0067">ATP-binding</keyword>
<comment type="catalytic activity">
    <reaction evidence="11">
        <text>a tRNA with a 3' CCA end + 2 CTP + ATP = a tRNA with a 3' CCACCA end + 3 diphosphate</text>
        <dbReference type="Rhea" id="RHEA:76235"/>
        <dbReference type="Rhea" id="RHEA-COMP:10468"/>
        <dbReference type="Rhea" id="RHEA-COMP:18655"/>
        <dbReference type="ChEBI" id="CHEBI:30616"/>
        <dbReference type="ChEBI" id="CHEBI:33019"/>
        <dbReference type="ChEBI" id="CHEBI:37563"/>
        <dbReference type="ChEBI" id="CHEBI:83071"/>
        <dbReference type="ChEBI" id="CHEBI:195187"/>
    </reaction>
</comment>
<evidence type="ECO:0000256" key="6">
    <source>
        <dbReference type="ARBA" id="ARBA00022741"/>
    </source>
</evidence>
<dbReference type="Gene3D" id="3.30.460.10">
    <property type="entry name" value="Beta Polymerase, domain 2"/>
    <property type="match status" value="1"/>
</dbReference>
<evidence type="ECO:0000259" key="12">
    <source>
        <dbReference type="Pfam" id="PF01743"/>
    </source>
</evidence>
<evidence type="ECO:0000313" key="15">
    <source>
        <dbReference type="EMBL" id="MBH9580044.1"/>
    </source>
</evidence>
<protein>
    <recommendedName>
        <fullName evidence="11">CCA-adding enzyme</fullName>
        <ecNumber evidence="11">2.7.7.72</ecNumber>
    </recommendedName>
    <alternativeName>
        <fullName evidence="11">CCA tRNA nucleotidyltransferase</fullName>
    </alternativeName>
    <alternativeName>
        <fullName evidence="11">tRNA CCA-pyrophosphorylase</fullName>
    </alternativeName>
    <alternativeName>
        <fullName evidence="11">tRNA adenylyl-/cytidylyl- transferase</fullName>
    </alternativeName>
    <alternativeName>
        <fullName evidence="11">tRNA nucleotidyltransferase</fullName>
    </alternativeName>
    <alternativeName>
        <fullName evidence="11">tRNA-NT</fullName>
    </alternativeName>
</protein>
<dbReference type="InterPro" id="IPR002646">
    <property type="entry name" value="PolA_pol_head_dom"/>
</dbReference>
<keyword evidence="6 11" id="KW-0547">Nucleotide-binding</keyword>
<evidence type="ECO:0000256" key="4">
    <source>
        <dbReference type="ARBA" id="ARBA00022695"/>
    </source>
</evidence>
<dbReference type="InterPro" id="IPR032828">
    <property type="entry name" value="PolyA_RNA-bd"/>
</dbReference>
<dbReference type="GO" id="GO:0000287">
    <property type="term" value="F:magnesium ion binding"/>
    <property type="evidence" value="ECO:0007669"/>
    <property type="project" value="UniProtKB-UniRule"/>
</dbReference>
<keyword evidence="4 11" id="KW-0548">Nucleotidyltransferase</keyword>
<dbReference type="GO" id="GO:0004810">
    <property type="term" value="F:CCA tRNA nucleotidyltransferase activity"/>
    <property type="evidence" value="ECO:0007669"/>
    <property type="project" value="UniProtKB-UniRule"/>
</dbReference>
<dbReference type="InterPro" id="IPR023068">
    <property type="entry name" value="CCA-adding_enz_firmicutes"/>
</dbReference>
<dbReference type="GO" id="GO:0005524">
    <property type="term" value="F:ATP binding"/>
    <property type="evidence" value="ECO:0007669"/>
    <property type="project" value="UniProtKB-UniRule"/>
</dbReference>
<dbReference type="EC" id="2.7.7.72" evidence="11"/>
<dbReference type="EMBL" id="JAEDAQ010000001">
    <property type="protein sequence ID" value="MBH9580044.1"/>
    <property type="molecule type" value="Genomic_DNA"/>
</dbReference>
<comment type="catalytic activity">
    <reaction evidence="11">
        <text>a tRNA precursor + 2 CTP + ATP = a tRNA with a 3' CCA end + 3 diphosphate</text>
        <dbReference type="Rhea" id="RHEA:14433"/>
        <dbReference type="Rhea" id="RHEA-COMP:10465"/>
        <dbReference type="Rhea" id="RHEA-COMP:10468"/>
        <dbReference type="ChEBI" id="CHEBI:30616"/>
        <dbReference type="ChEBI" id="CHEBI:33019"/>
        <dbReference type="ChEBI" id="CHEBI:37563"/>
        <dbReference type="ChEBI" id="CHEBI:74896"/>
        <dbReference type="ChEBI" id="CHEBI:83071"/>
        <dbReference type="EC" id="2.7.7.72"/>
    </reaction>
</comment>
<feature type="binding site" evidence="11">
    <location>
        <position position="32"/>
    </location>
    <ligand>
        <name>ATP</name>
        <dbReference type="ChEBI" id="CHEBI:30616"/>
    </ligand>
</feature>
<comment type="function">
    <text evidence="11">Catalyzes the addition and repair of the essential 3'-terminal CCA sequence in tRNAs without using a nucleic acid template. Adds these three nucleotides in the order of C, C, and A to the tRNA nucleotide-73, using CTP and ATP as substrates and producing inorganic pyrophosphate. tRNA 3'-terminal CCA addition is required both for tRNA processing and repair. Also involved in tRNA surveillance by mediating tandem CCA addition to generate a CCACCA at the 3' terminus of unstable tRNAs. While stable tRNAs receive only 3'-terminal CCA, unstable tRNAs are marked with CCACCA and rapidly degraded.</text>
</comment>
<feature type="binding site" evidence="11">
    <location>
        <position position="156"/>
    </location>
    <ligand>
        <name>ATP</name>
        <dbReference type="ChEBI" id="CHEBI:30616"/>
    </ligand>
</feature>
<dbReference type="EMBL" id="QKYD01000114">
    <property type="protein sequence ID" value="REI21126.1"/>
    <property type="molecule type" value="Genomic_DNA"/>
</dbReference>
<feature type="domain" description="Poly A polymerase head" evidence="12">
    <location>
        <begin position="24"/>
        <end position="144"/>
    </location>
</feature>
<evidence type="ECO:0000256" key="3">
    <source>
        <dbReference type="ARBA" id="ARBA00022694"/>
    </source>
</evidence>
<dbReference type="SUPFAM" id="SSF81891">
    <property type="entry name" value="Poly A polymerase C-terminal region-like"/>
    <property type="match status" value="1"/>
</dbReference>
<evidence type="ECO:0000256" key="7">
    <source>
        <dbReference type="ARBA" id="ARBA00022800"/>
    </source>
</evidence>
<accession>A0AAX1RUJ5</accession>
<evidence type="ECO:0000256" key="8">
    <source>
        <dbReference type="ARBA" id="ARBA00022840"/>
    </source>
</evidence>
<evidence type="ECO:0000259" key="14">
    <source>
        <dbReference type="Pfam" id="PF13735"/>
    </source>
</evidence>
<keyword evidence="10 11" id="KW-0694">RNA-binding</keyword>
<dbReference type="NCBIfam" id="NF009814">
    <property type="entry name" value="PRK13299.1"/>
    <property type="match status" value="1"/>
</dbReference>
<keyword evidence="2 11" id="KW-0808">Transferase</keyword>
<evidence type="ECO:0000256" key="11">
    <source>
        <dbReference type="HAMAP-Rule" id="MF_01263"/>
    </source>
</evidence>
<reference evidence="15 18" key="2">
    <citation type="submission" date="2020-12" db="EMBL/GenBank/DDBJ databases">
        <title>Genomic analysis of Staphylococcus felis from a cat with skin infection.</title>
        <authorList>
            <person name="Aslantas O."/>
            <person name="Keskin O."/>
            <person name="Buyukaltay K."/>
            <person name="Gullu Yucetepe A."/>
        </authorList>
    </citation>
    <scope>NUCLEOTIDE SEQUENCE [LARGE SCALE GENOMIC DNA]</scope>
    <source>
        <strain evidence="15 18">HARRANVET</strain>
    </source>
</reference>
<dbReference type="CDD" id="cd05398">
    <property type="entry name" value="NT_ClassII-CCAase"/>
    <property type="match status" value="1"/>
</dbReference>
<dbReference type="InterPro" id="IPR050264">
    <property type="entry name" value="Bact_CCA-adding_enz_type3_sf"/>
</dbReference>
<reference evidence="16 17" key="1">
    <citation type="journal article" date="2018" name="Vet. Microbiol.">
        <title>Characterisation of Staphylococcus felis isolated from cats using whole genome sequencing.</title>
        <authorList>
            <person name="Worthing K."/>
            <person name="Pang S."/>
            <person name="Trott D.J."/>
            <person name="Abraham S."/>
            <person name="Coombs G.W."/>
            <person name="Jordan D."/>
            <person name="McIntyre L."/>
            <person name="Davies M.R."/>
            <person name="Norris J."/>
        </authorList>
    </citation>
    <scope>NUCLEOTIDE SEQUENCE [LARGE SCALE GENOMIC DNA]</scope>
    <source>
        <strain evidence="16 17">F25</strain>
    </source>
</reference>
<feature type="binding site" evidence="11">
    <location>
        <position position="29"/>
    </location>
    <ligand>
        <name>ATP</name>
        <dbReference type="ChEBI" id="CHEBI:30616"/>
    </ligand>
</feature>
<feature type="domain" description="tRNA nucleotidyltransferase/poly(A) polymerase RNA and SrmB- binding" evidence="13">
    <location>
        <begin position="171"/>
        <end position="229"/>
    </location>
</feature>
<evidence type="ECO:0000313" key="16">
    <source>
        <dbReference type="EMBL" id="REI21126.1"/>
    </source>
</evidence>
<evidence type="ECO:0000313" key="18">
    <source>
        <dbReference type="Proteomes" id="UP000597038"/>
    </source>
</evidence>
<sequence>MNISLPFVQAIPILKHIQKNGFEAYFVGGSVRDFIMNREINDVDITTSATPDEIESLFTHTIPVGKEHGTINVVWENENYEITTFRTESEYINHRRPSEVHFVRDLYLDVKRRDFTINAIAMDTEFNLYDYFNGQTDINNKVIRTVGKPVDRFSEDALRIIRGLRFKSQLGFDIDSYTFRAMEEHIEDIQYLSIERIILELKKLLLGQYINKAIIDLHHLNFWEFVPYFNLIQMNAYQMIHPITLEQFIAITTYKSQVNQDIKCLKLSNASTNYITQFKNALIQLNCITNEKSLYQFVYDFGISIALDIEHQRENLMCNHISLPSQSNYNASLIQHIWQSLPIQNRKMLQINGKELMEVLNKNSGPWLKKVLRDIECAVVQSEVTNRKKDLIEWVKLNVKIS</sequence>
<dbReference type="HAMAP" id="MF_01263">
    <property type="entry name" value="CCA_bact_type3"/>
    <property type="match status" value="1"/>
</dbReference>
<dbReference type="Pfam" id="PF13735">
    <property type="entry name" value="tRNA_NucTran2_2"/>
    <property type="match status" value="1"/>
</dbReference>
<dbReference type="Proteomes" id="UP000597038">
    <property type="component" value="Unassembled WGS sequence"/>
</dbReference>
<keyword evidence="7 11" id="KW-0692">RNA repair</keyword>
<comment type="miscellaneous">
    <text evidence="11">A single active site specifically recognizes both ATP and CTP and is responsible for their addition.</text>
</comment>
<feature type="binding site" evidence="11">
    <location>
        <position position="32"/>
    </location>
    <ligand>
        <name>CTP</name>
        <dbReference type="ChEBI" id="CHEBI:37563"/>
    </ligand>
</feature>
<dbReference type="InterPro" id="IPR043519">
    <property type="entry name" value="NT_sf"/>
</dbReference>
<keyword evidence="9 11" id="KW-0460">Magnesium</keyword>
<feature type="binding site" evidence="11">
    <location>
        <position position="162"/>
    </location>
    <ligand>
        <name>CTP</name>
        <dbReference type="ChEBI" id="CHEBI:37563"/>
    </ligand>
</feature>
<feature type="binding site" evidence="11">
    <location>
        <position position="44"/>
    </location>
    <ligand>
        <name>Mg(2+)</name>
        <dbReference type="ChEBI" id="CHEBI:18420"/>
    </ligand>
</feature>
<comment type="cofactor">
    <cofactor evidence="1 11">
        <name>Mg(2+)</name>
        <dbReference type="ChEBI" id="CHEBI:18420"/>
    </cofactor>
</comment>
<feature type="binding site" evidence="11">
    <location>
        <position position="113"/>
    </location>
    <ligand>
        <name>ATP</name>
        <dbReference type="ChEBI" id="CHEBI:30616"/>
    </ligand>
</feature>
<dbReference type="PANTHER" id="PTHR46173:SF1">
    <property type="entry name" value="CCA TRNA NUCLEOTIDYLTRANSFERASE 1, MITOCHONDRIAL"/>
    <property type="match status" value="1"/>
</dbReference>
<feature type="binding site" evidence="11">
    <location>
        <position position="159"/>
    </location>
    <ligand>
        <name>ATP</name>
        <dbReference type="ChEBI" id="CHEBI:30616"/>
    </ligand>
</feature>
<proteinExistence type="inferred from homology"/>
<evidence type="ECO:0000313" key="17">
    <source>
        <dbReference type="Proteomes" id="UP000256337"/>
    </source>
</evidence>
<evidence type="ECO:0000256" key="9">
    <source>
        <dbReference type="ARBA" id="ARBA00022842"/>
    </source>
</evidence>
<comment type="caution">
    <text evidence="16">The sequence shown here is derived from an EMBL/GenBank/DDBJ whole genome shotgun (WGS) entry which is preliminary data.</text>
</comment>
<dbReference type="GO" id="GO:0042245">
    <property type="term" value="P:RNA repair"/>
    <property type="evidence" value="ECO:0007669"/>
    <property type="project" value="UniProtKB-KW"/>
</dbReference>
<dbReference type="GO" id="GO:0000049">
    <property type="term" value="F:tRNA binding"/>
    <property type="evidence" value="ECO:0007669"/>
    <property type="project" value="UniProtKB-UniRule"/>
</dbReference>
<keyword evidence="18" id="KW-1185">Reference proteome</keyword>
<feature type="binding site" evidence="11">
    <location>
        <position position="156"/>
    </location>
    <ligand>
        <name>CTP</name>
        <dbReference type="ChEBI" id="CHEBI:37563"/>
    </ligand>
</feature>
<feature type="binding site" evidence="11">
    <location>
        <position position="42"/>
    </location>
    <ligand>
        <name>Mg(2+)</name>
        <dbReference type="ChEBI" id="CHEBI:18420"/>
    </ligand>
</feature>
<dbReference type="GO" id="GO:0001680">
    <property type="term" value="P:tRNA 3'-terminal CCA addition"/>
    <property type="evidence" value="ECO:0007669"/>
    <property type="project" value="UniProtKB-UniRule"/>
</dbReference>
<dbReference type="AlphaFoldDB" id="A0AAX1RUJ5"/>
<evidence type="ECO:0000256" key="1">
    <source>
        <dbReference type="ARBA" id="ARBA00001946"/>
    </source>
</evidence>
<keyword evidence="3 11" id="KW-0819">tRNA processing</keyword>
<evidence type="ECO:0000256" key="5">
    <source>
        <dbReference type="ARBA" id="ARBA00022723"/>
    </source>
</evidence>
<organism evidence="16 17">
    <name type="scientific">Staphylococcus felis</name>
    <dbReference type="NCBI Taxonomy" id="46127"/>
    <lineage>
        <taxon>Bacteria</taxon>
        <taxon>Bacillati</taxon>
        <taxon>Bacillota</taxon>
        <taxon>Bacilli</taxon>
        <taxon>Bacillales</taxon>
        <taxon>Staphylococcaceae</taxon>
        <taxon>Staphylococcus</taxon>
    </lineage>
</organism>
<gene>
    <name evidence="11" type="primary">cca</name>
    <name evidence="16" type="ORF">DOS76_07435</name>
    <name evidence="15" type="ORF">I9026_01425</name>
</gene>
<dbReference type="SUPFAM" id="SSF81301">
    <property type="entry name" value="Nucleotidyltransferase"/>
    <property type="match status" value="1"/>
</dbReference>
<evidence type="ECO:0000256" key="2">
    <source>
        <dbReference type="ARBA" id="ARBA00022679"/>
    </source>
</evidence>
<feature type="binding site" evidence="11">
    <location>
        <position position="29"/>
    </location>
    <ligand>
        <name>CTP</name>
        <dbReference type="ChEBI" id="CHEBI:37563"/>
    </ligand>
</feature>
<dbReference type="InterPro" id="IPR032810">
    <property type="entry name" value="CCA-adding_enz_C"/>
</dbReference>
<comment type="subunit">
    <text evidence="11">Homodimer.</text>
</comment>
<feature type="binding site" evidence="11">
    <location>
        <position position="165"/>
    </location>
    <ligand>
        <name>CTP</name>
        <dbReference type="ChEBI" id="CHEBI:37563"/>
    </ligand>
</feature>
<evidence type="ECO:0000256" key="10">
    <source>
        <dbReference type="ARBA" id="ARBA00022884"/>
    </source>
</evidence>
<feature type="domain" description="CCA-adding enzyme C-terminal" evidence="14">
    <location>
        <begin position="252"/>
        <end position="395"/>
    </location>
</feature>
<dbReference type="Proteomes" id="UP000256337">
    <property type="component" value="Unassembled WGS sequence"/>
</dbReference>
<feature type="binding site" evidence="11">
    <location>
        <position position="165"/>
    </location>
    <ligand>
        <name>ATP</name>
        <dbReference type="ChEBI" id="CHEBI:30616"/>
    </ligand>
</feature>
<evidence type="ECO:0000259" key="13">
    <source>
        <dbReference type="Pfam" id="PF12627"/>
    </source>
</evidence>